<evidence type="ECO:0000259" key="2">
    <source>
        <dbReference type="Pfam" id="PF12158"/>
    </source>
</evidence>
<dbReference type="Proteomes" id="UP000824159">
    <property type="component" value="Unassembled WGS sequence"/>
</dbReference>
<dbReference type="AlphaFoldDB" id="A0A9D1KV52"/>
<reference evidence="3" key="2">
    <citation type="journal article" date="2021" name="PeerJ">
        <title>Extensive microbial diversity within the chicken gut microbiome revealed by metagenomics and culture.</title>
        <authorList>
            <person name="Gilroy R."/>
            <person name="Ravi A."/>
            <person name="Getino M."/>
            <person name="Pursley I."/>
            <person name="Horton D.L."/>
            <person name="Alikhan N.F."/>
            <person name="Baker D."/>
            <person name="Gharbi K."/>
            <person name="Hall N."/>
            <person name="Watson M."/>
            <person name="Adriaenssens E.M."/>
            <person name="Foster-Nyarko E."/>
            <person name="Jarju S."/>
            <person name="Secka A."/>
            <person name="Antonio M."/>
            <person name="Oren A."/>
            <person name="Chaudhuri R.R."/>
            <person name="La Ragione R."/>
            <person name="Hildebrand F."/>
            <person name="Pallen M.J."/>
        </authorList>
    </citation>
    <scope>NUCLEOTIDE SEQUENCE</scope>
    <source>
        <strain evidence="3">CHK176-22527</strain>
    </source>
</reference>
<keyword evidence="1" id="KW-0812">Transmembrane</keyword>
<evidence type="ECO:0000256" key="1">
    <source>
        <dbReference type="SAM" id="Phobius"/>
    </source>
</evidence>
<proteinExistence type="predicted"/>
<sequence>MIVFWILGGIFIIVGFIMGVRKFIKTYQYRGKAEGVILDYESSTGTGKQSIRVRYQYVVSGVEYVAKSEWLNNGSFYPEKKCEVRYNTGKPEKSYLKTFDRVLQSVIATIFFLLGGVIIILGIILSGIMSM</sequence>
<reference evidence="3" key="1">
    <citation type="submission" date="2020-10" db="EMBL/GenBank/DDBJ databases">
        <authorList>
            <person name="Gilroy R."/>
        </authorList>
    </citation>
    <scope>NUCLEOTIDE SEQUENCE</scope>
    <source>
        <strain evidence="3">CHK176-22527</strain>
    </source>
</reference>
<accession>A0A9D1KV52</accession>
<dbReference type="Pfam" id="PF12158">
    <property type="entry name" value="DUF3592"/>
    <property type="match status" value="1"/>
</dbReference>
<feature type="transmembrane region" description="Helical" evidence="1">
    <location>
        <begin position="106"/>
        <end position="129"/>
    </location>
</feature>
<dbReference type="InterPro" id="IPR021994">
    <property type="entry name" value="DUF3592"/>
</dbReference>
<gene>
    <name evidence="3" type="ORF">IAD12_05365</name>
</gene>
<organism evidence="3 4">
    <name type="scientific">Candidatus Allocopromorpha excrementavium</name>
    <dbReference type="NCBI Taxonomy" id="2840741"/>
    <lineage>
        <taxon>Bacteria</taxon>
        <taxon>Bacillati</taxon>
        <taxon>Bacillota</taxon>
        <taxon>Clostridia</taxon>
        <taxon>Eubacteriales</taxon>
        <taxon>Eubacteriaceae</taxon>
        <taxon>Eubacteriaceae incertae sedis</taxon>
        <taxon>Candidatus Allocopromorpha</taxon>
    </lineage>
</organism>
<name>A0A9D1KV52_9FIRM</name>
<keyword evidence="1" id="KW-1133">Transmembrane helix</keyword>
<feature type="transmembrane region" description="Helical" evidence="1">
    <location>
        <begin position="6"/>
        <end position="24"/>
    </location>
</feature>
<evidence type="ECO:0000313" key="4">
    <source>
        <dbReference type="Proteomes" id="UP000824159"/>
    </source>
</evidence>
<evidence type="ECO:0000313" key="3">
    <source>
        <dbReference type="EMBL" id="HIT99663.1"/>
    </source>
</evidence>
<dbReference type="EMBL" id="DVLX01000067">
    <property type="protein sequence ID" value="HIT99663.1"/>
    <property type="molecule type" value="Genomic_DNA"/>
</dbReference>
<feature type="domain" description="DUF3592" evidence="2">
    <location>
        <begin position="34"/>
        <end position="99"/>
    </location>
</feature>
<comment type="caution">
    <text evidence="3">The sequence shown here is derived from an EMBL/GenBank/DDBJ whole genome shotgun (WGS) entry which is preliminary data.</text>
</comment>
<protein>
    <submittedName>
        <fullName evidence="3">DUF3592 domain-containing protein</fullName>
    </submittedName>
</protein>
<keyword evidence="1" id="KW-0472">Membrane</keyword>